<dbReference type="AlphaFoldDB" id="A0A066WNA9"/>
<sequence>MLLLDILHLTCSLGARPVPASLLACFPLHFKRSGASSNLTLRLNTPAHHSVAQFVTQGPQGAKYTLDGARGTSHAKLCRIGPGAGAAHPAGGGHGQTGQMDCVDIALEAKDLFATMQQLNFFCQLPQDPSKTHIICEKIPQ</sequence>
<organism evidence="2 3">
    <name type="scientific">Tilletiaria anomala (strain ATCC 24038 / CBS 436.72 / UBC 951)</name>
    <dbReference type="NCBI Taxonomy" id="1037660"/>
    <lineage>
        <taxon>Eukaryota</taxon>
        <taxon>Fungi</taxon>
        <taxon>Dikarya</taxon>
        <taxon>Basidiomycota</taxon>
        <taxon>Ustilaginomycotina</taxon>
        <taxon>Exobasidiomycetes</taxon>
        <taxon>Georgefischeriales</taxon>
        <taxon>Tilletiariaceae</taxon>
        <taxon>Tilletiaria</taxon>
    </lineage>
</organism>
<evidence type="ECO:0000313" key="3">
    <source>
        <dbReference type="Proteomes" id="UP000027361"/>
    </source>
</evidence>
<keyword evidence="1" id="KW-0732">Signal</keyword>
<reference evidence="2 3" key="1">
    <citation type="submission" date="2014-05" db="EMBL/GenBank/DDBJ databases">
        <title>Draft genome sequence of a rare smut relative, Tilletiaria anomala UBC 951.</title>
        <authorList>
            <consortium name="DOE Joint Genome Institute"/>
            <person name="Toome M."/>
            <person name="Kuo A."/>
            <person name="Henrissat B."/>
            <person name="Lipzen A."/>
            <person name="Tritt A."/>
            <person name="Yoshinaga Y."/>
            <person name="Zane M."/>
            <person name="Barry K."/>
            <person name="Grigoriev I.V."/>
            <person name="Spatafora J.W."/>
            <person name="Aimea M.C."/>
        </authorList>
    </citation>
    <scope>NUCLEOTIDE SEQUENCE [LARGE SCALE GENOMIC DNA]</scope>
    <source>
        <strain evidence="2 3">UBC 951</strain>
    </source>
</reference>
<evidence type="ECO:0000256" key="1">
    <source>
        <dbReference type="SAM" id="SignalP"/>
    </source>
</evidence>
<feature type="signal peptide" evidence="1">
    <location>
        <begin position="1"/>
        <end position="15"/>
    </location>
</feature>
<dbReference type="Proteomes" id="UP000027361">
    <property type="component" value="Unassembled WGS sequence"/>
</dbReference>
<dbReference type="RefSeq" id="XP_013245314.1">
    <property type="nucleotide sequence ID" value="XM_013389860.1"/>
</dbReference>
<dbReference type="HOGENOM" id="CLU_150191_0_0_1"/>
<evidence type="ECO:0000313" key="2">
    <source>
        <dbReference type="EMBL" id="KDN52474.1"/>
    </source>
</evidence>
<proteinExistence type="predicted"/>
<dbReference type="OrthoDB" id="5277092at2759"/>
<name>A0A066WNA9_TILAU</name>
<accession>A0A066WNA9</accession>
<comment type="caution">
    <text evidence="2">The sequence shown here is derived from an EMBL/GenBank/DDBJ whole genome shotgun (WGS) entry which is preliminary data.</text>
</comment>
<gene>
    <name evidence="2" type="ORF">K437DRAFT_254256</name>
</gene>
<dbReference type="GeneID" id="25263807"/>
<dbReference type="OMA" id="THINCQR"/>
<keyword evidence="3" id="KW-1185">Reference proteome</keyword>
<protein>
    <submittedName>
        <fullName evidence="2">Uncharacterized protein</fullName>
    </submittedName>
</protein>
<dbReference type="EMBL" id="JMSN01000010">
    <property type="protein sequence ID" value="KDN52474.1"/>
    <property type="molecule type" value="Genomic_DNA"/>
</dbReference>
<feature type="chain" id="PRO_5013107948" evidence="1">
    <location>
        <begin position="16"/>
        <end position="141"/>
    </location>
</feature>
<dbReference type="InParanoid" id="A0A066WNA9"/>